<protein>
    <submittedName>
        <fullName evidence="5">MutT/NUDIX family hydrolase</fullName>
    </submittedName>
</protein>
<dbReference type="GO" id="GO:0035529">
    <property type="term" value="F:NADH pyrophosphatase activity"/>
    <property type="evidence" value="ECO:0007669"/>
    <property type="project" value="TreeGrafter"/>
</dbReference>
<comment type="cofactor">
    <cofactor evidence="1">
        <name>Mg(2+)</name>
        <dbReference type="ChEBI" id="CHEBI:18420"/>
    </cofactor>
</comment>
<dbReference type="PROSITE" id="PS51462">
    <property type="entry name" value="NUDIX"/>
    <property type="match status" value="1"/>
</dbReference>
<dbReference type="PRINTS" id="PR00502">
    <property type="entry name" value="NUDIXFAMILY"/>
</dbReference>
<dbReference type="Gene3D" id="3.40.630.30">
    <property type="match status" value="1"/>
</dbReference>
<evidence type="ECO:0000313" key="5">
    <source>
        <dbReference type="EMBL" id="ATX75305.1"/>
    </source>
</evidence>
<dbReference type="PANTHER" id="PTHR13994:SF13">
    <property type="entry name" value="FI03680P"/>
    <property type="match status" value="1"/>
</dbReference>
<dbReference type="AlphaFoldDB" id="A0A2K8KJV2"/>
<dbReference type="InterPro" id="IPR015797">
    <property type="entry name" value="NUDIX_hydrolase-like_dom_sf"/>
</dbReference>
<evidence type="ECO:0000313" key="6">
    <source>
        <dbReference type="Proteomes" id="UP000229757"/>
    </source>
</evidence>
<feature type="domain" description="Nudix hydrolase" evidence="4">
    <location>
        <begin position="90"/>
        <end position="218"/>
    </location>
</feature>
<dbReference type="KEGG" id="rfo:REIFOR_00128"/>
<organism evidence="5 6">
    <name type="scientific">Reinekea forsetii</name>
    <dbReference type="NCBI Taxonomy" id="1336806"/>
    <lineage>
        <taxon>Bacteria</taxon>
        <taxon>Pseudomonadati</taxon>
        <taxon>Pseudomonadota</taxon>
        <taxon>Gammaproteobacteria</taxon>
        <taxon>Oceanospirillales</taxon>
        <taxon>Saccharospirillaceae</taxon>
        <taxon>Reinekea</taxon>
    </lineage>
</organism>
<dbReference type="Proteomes" id="UP000229757">
    <property type="component" value="Chromosome"/>
</dbReference>
<dbReference type="CDD" id="cd04670">
    <property type="entry name" value="NUDIX_ASFGF2_Nudt6"/>
    <property type="match status" value="1"/>
</dbReference>
<name>A0A2K8KJV2_9GAMM</name>
<dbReference type="Pfam" id="PF18290">
    <property type="entry name" value="Nudix_hydro"/>
    <property type="match status" value="1"/>
</dbReference>
<dbReference type="InterPro" id="IPR020476">
    <property type="entry name" value="Nudix_hydrolase"/>
</dbReference>
<dbReference type="Gene3D" id="3.90.79.10">
    <property type="entry name" value="Nucleoside Triphosphate Pyrophosphohydrolase"/>
    <property type="match status" value="1"/>
</dbReference>
<sequence>MEPFDVRYDLFNGAQIKLTADRVSPDELSRLIGQLSDAGKQLVWLTLPIHQAHLIACFTEQGFVFQLCQEQELTLVLRIQADAYAPFAPTHTLGVGGLVLNPAGEVLLIRDRMMRGQGFKLPGGYVDMGESVQRAAEREVREETGIRASFSALVGLIGKYPHQYNKGNLYLVCRLTALSTTIEIQDTAEIEAAVWMPVADYLADSQSSRFHRHLVASLTDSSGLTPNAFEFDPDPLGSREILLAP</sequence>
<evidence type="ECO:0000256" key="2">
    <source>
        <dbReference type="ARBA" id="ARBA00022801"/>
    </source>
</evidence>
<dbReference type="RefSeq" id="WP_100255721.1">
    <property type="nucleotide sequence ID" value="NZ_CP011797.1"/>
</dbReference>
<comment type="similarity">
    <text evidence="3">Belongs to the Nudix hydrolase family.</text>
</comment>
<dbReference type="GO" id="GO:0051287">
    <property type="term" value="F:NAD binding"/>
    <property type="evidence" value="ECO:0007669"/>
    <property type="project" value="TreeGrafter"/>
</dbReference>
<dbReference type="OrthoDB" id="9787476at2"/>
<dbReference type="Pfam" id="PF00293">
    <property type="entry name" value="NUDIX"/>
    <property type="match status" value="1"/>
</dbReference>
<dbReference type="InterPro" id="IPR040618">
    <property type="entry name" value="Pre-Nudix"/>
</dbReference>
<keyword evidence="6" id="KW-1185">Reference proteome</keyword>
<dbReference type="InterPro" id="IPR000086">
    <property type="entry name" value="NUDIX_hydrolase_dom"/>
</dbReference>
<evidence type="ECO:0000256" key="1">
    <source>
        <dbReference type="ARBA" id="ARBA00001946"/>
    </source>
</evidence>
<proteinExistence type="inferred from homology"/>
<gene>
    <name evidence="5" type="ORF">REIFOR_00128</name>
</gene>
<dbReference type="GO" id="GO:0047631">
    <property type="term" value="F:ADP-ribose diphosphatase activity"/>
    <property type="evidence" value="ECO:0007669"/>
    <property type="project" value="TreeGrafter"/>
</dbReference>
<dbReference type="EMBL" id="CP011797">
    <property type="protein sequence ID" value="ATX75305.1"/>
    <property type="molecule type" value="Genomic_DNA"/>
</dbReference>
<dbReference type="PANTHER" id="PTHR13994">
    <property type="entry name" value="NUDIX HYDROLASE RELATED"/>
    <property type="match status" value="1"/>
</dbReference>
<dbReference type="SUPFAM" id="SSF55811">
    <property type="entry name" value="Nudix"/>
    <property type="match status" value="1"/>
</dbReference>
<accession>A0A2K8KJV2</accession>
<evidence type="ECO:0000256" key="3">
    <source>
        <dbReference type="RuleBase" id="RU003476"/>
    </source>
</evidence>
<keyword evidence="2 3" id="KW-0378">Hydrolase</keyword>
<evidence type="ECO:0000259" key="4">
    <source>
        <dbReference type="PROSITE" id="PS51462"/>
    </source>
</evidence>
<dbReference type="InterPro" id="IPR020084">
    <property type="entry name" value="NUDIX_hydrolase_CS"/>
</dbReference>
<reference evidence="5 6" key="1">
    <citation type="journal article" date="2017" name="Environ. Microbiol.">
        <title>Genomic and physiological analyses of 'Reinekea forsetii' reveal a versatile opportunistic lifestyle during spring algae blooms.</title>
        <authorList>
            <person name="Avci B."/>
            <person name="Hahnke R.L."/>
            <person name="Chafee M."/>
            <person name="Fischer T."/>
            <person name="Gruber-Vodicka H."/>
            <person name="Tegetmeyer H.E."/>
            <person name="Harder J."/>
            <person name="Fuchs B.M."/>
            <person name="Amann R.I."/>
            <person name="Teeling H."/>
        </authorList>
    </citation>
    <scope>NUCLEOTIDE SEQUENCE [LARGE SCALE GENOMIC DNA]</scope>
    <source>
        <strain evidence="5 6">Hel1_31_D35</strain>
    </source>
</reference>
<dbReference type="PROSITE" id="PS00893">
    <property type="entry name" value="NUDIX_BOX"/>
    <property type="match status" value="1"/>
</dbReference>
<dbReference type="InterPro" id="IPR003293">
    <property type="entry name" value="Nudix_hydrolase6-like"/>
</dbReference>